<feature type="region of interest" description="Disordered" evidence="3">
    <location>
        <begin position="827"/>
        <end position="858"/>
    </location>
</feature>
<comment type="caution">
    <text evidence="6">The sequence shown here is derived from an EMBL/GenBank/DDBJ whole genome shotgun (WGS) entry which is preliminary data.</text>
</comment>
<gene>
    <name evidence="6" type="ORF">EW146_g5788</name>
</gene>
<comment type="subcellular location">
    <subcellularLocation>
        <location evidence="1">Cytoplasm</location>
    </subcellularLocation>
</comment>
<feature type="region of interest" description="Disordered" evidence="3">
    <location>
        <begin position="700"/>
        <end position="812"/>
    </location>
</feature>
<evidence type="ECO:0000259" key="4">
    <source>
        <dbReference type="Pfam" id="PF06657"/>
    </source>
</evidence>
<feature type="region of interest" description="Disordered" evidence="3">
    <location>
        <begin position="462"/>
        <end position="502"/>
    </location>
</feature>
<sequence length="1069" mass="118612">MRRTHHLDFSIAGDEQEQSRIQLEHNLQHTDLSLHLSSAHDDYSIEYPRHLAEPLPSFSAFAPLDHSREDFDPEEGLSHLHAWSYRDDEDGINPYGGETMSTAAHHASALTISAGLGGRGARRDLSLSGAEYDPDRPLQDLVANIDSKFSLMDGDNNARSLHASRSYNPLADSTADSNHVLTSQPTRGTAARLRSPRSANSSATSSSEPDTPDPTSSRPKLSDALSHLTFSPKRPRSPHLSIRSASPALSYTYSHRSRSSNAQPVEEHHLPPPSKSPFYSREHNEQLGGQPTPKPKKSRIASSRPASGPEIALRPPTPSTANSRFTKLARGLAHELEIEQSRWHAPDTNGGVFAQSTVRVKPKPAPGASRPPFVNARGTNKSGVVQLPDVTGLTSAVESPAKAGLRYLGYENDEKADTHLLETLSQVQRKLAHLDAENNTSRKRMRELERELEACRQEVAHERERVQERENAIARQQREAESSNRKGKEKARNDGLEGQRRYKEAVDEKKALEALISTLRSHMSRLSTELASHQSVLDELRSLREADSQTLREKVQEVDRLRTEVEKVAGEVEVLKGVVEEGLRERRNRQERSQLSVSEPDLHRAMQPSYEDQESEDRGYEQYDDDDEQMHEGSMDSSTTGALSASPTPPRAVLPDRNLILRTDQTMRTDQATAGSSQVAGASARRYINADELDRISMELEERRSERSMRSASRNSNSMSRSQSGASSPVSRSPSVLGSVTGSEHSIARSTRSNRHHAESVEDEMTARLPARATSPPTAQSPQPLRRHFSSSPQMQAGFRPPAPTPAHAVGDQLNPLLDVDESHVPLRAQAQTRRRQRSRGTALPSGAEPPEPTPFPQIRGEHLERLFFSAPEHNEKTCRVCRRRRRPESPSGTYGTQRPLWYHASKGRDLRARVEDAGDDDEGFAEGSEENAGLAKGKMPEGVARDLNFLKQDAAEGRLPPQTVLMRVLRELEDDFTHYKGIYTELADQYKLMDPASNVVKRNVLAEHLREVIDILEQKGDQIASLYDLLTFEDKPASQSVVPEKAKSQAGPSNVGRATGLKRHLAFA</sequence>
<evidence type="ECO:0000259" key="5">
    <source>
        <dbReference type="Pfam" id="PF14197"/>
    </source>
</evidence>
<dbReference type="InterPro" id="IPR024957">
    <property type="entry name" value="Cep57_MT-bd_dom"/>
</dbReference>
<feature type="compositionally biased region" description="Low complexity" evidence="3">
    <location>
        <begin position="196"/>
        <end position="219"/>
    </location>
</feature>
<feature type="region of interest" description="Disordered" evidence="3">
    <location>
        <begin position="1041"/>
        <end position="1060"/>
    </location>
</feature>
<feature type="region of interest" description="Disordered" evidence="3">
    <location>
        <begin position="918"/>
        <end position="938"/>
    </location>
</feature>
<feature type="region of interest" description="Disordered" evidence="3">
    <location>
        <begin position="585"/>
        <end position="657"/>
    </location>
</feature>
<protein>
    <recommendedName>
        <fullName evidence="8">Cep57 centrosome microtubule-binding domain-containing protein</fullName>
    </recommendedName>
</protein>
<feature type="compositionally biased region" description="Low complexity" evidence="3">
    <location>
        <begin position="710"/>
        <end position="739"/>
    </location>
</feature>
<evidence type="ECO:0008006" key="8">
    <source>
        <dbReference type="Google" id="ProtNLM"/>
    </source>
</evidence>
<dbReference type="GO" id="GO:0008017">
    <property type="term" value="F:microtubule binding"/>
    <property type="evidence" value="ECO:0007669"/>
    <property type="project" value="InterPro"/>
</dbReference>
<dbReference type="InterPro" id="IPR025925">
    <property type="entry name" value="PPC89_CLD"/>
</dbReference>
<dbReference type="EMBL" id="SGPL01000269">
    <property type="protein sequence ID" value="THH14555.1"/>
    <property type="molecule type" value="Genomic_DNA"/>
</dbReference>
<evidence type="ECO:0000256" key="2">
    <source>
        <dbReference type="ARBA" id="ARBA00022490"/>
    </source>
</evidence>
<feature type="compositionally biased region" description="Polar residues" evidence="3">
    <location>
        <begin position="251"/>
        <end position="263"/>
    </location>
</feature>
<organism evidence="6 7">
    <name type="scientific">Bondarzewia mesenterica</name>
    <dbReference type="NCBI Taxonomy" id="1095465"/>
    <lineage>
        <taxon>Eukaryota</taxon>
        <taxon>Fungi</taxon>
        <taxon>Dikarya</taxon>
        <taxon>Basidiomycota</taxon>
        <taxon>Agaricomycotina</taxon>
        <taxon>Agaricomycetes</taxon>
        <taxon>Russulales</taxon>
        <taxon>Bondarzewiaceae</taxon>
        <taxon>Bondarzewia</taxon>
    </lineage>
</organism>
<keyword evidence="7" id="KW-1185">Reference proteome</keyword>
<evidence type="ECO:0000256" key="1">
    <source>
        <dbReference type="ARBA" id="ARBA00004496"/>
    </source>
</evidence>
<dbReference type="GO" id="GO:0005737">
    <property type="term" value="C:cytoplasm"/>
    <property type="evidence" value="ECO:0007669"/>
    <property type="project" value="UniProtKB-SubCell"/>
</dbReference>
<dbReference type="Gene3D" id="1.10.287.1490">
    <property type="match status" value="1"/>
</dbReference>
<dbReference type="Pfam" id="PF14197">
    <property type="entry name" value="Cep57_CLD_2"/>
    <property type="match status" value="1"/>
</dbReference>
<evidence type="ECO:0000256" key="3">
    <source>
        <dbReference type="SAM" id="MobiDB-lite"/>
    </source>
</evidence>
<feature type="region of interest" description="Disordered" evidence="3">
    <location>
        <begin position="361"/>
        <end position="380"/>
    </location>
</feature>
<evidence type="ECO:0000313" key="7">
    <source>
        <dbReference type="Proteomes" id="UP000310158"/>
    </source>
</evidence>
<keyword evidence="2" id="KW-0963">Cytoplasm</keyword>
<accession>A0A4S4LR16</accession>
<feature type="region of interest" description="Disordered" evidence="3">
    <location>
        <begin position="169"/>
        <end position="222"/>
    </location>
</feature>
<name>A0A4S4LR16_9AGAM</name>
<evidence type="ECO:0000313" key="6">
    <source>
        <dbReference type="EMBL" id="THH14555.1"/>
    </source>
</evidence>
<feature type="compositionally biased region" description="Acidic residues" evidence="3">
    <location>
        <begin position="918"/>
        <end position="930"/>
    </location>
</feature>
<feature type="region of interest" description="Disordered" evidence="3">
    <location>
        <begin position="251"/>
        <end position="323"/>
    </location>
</feature>
<feature type="compositionally biased region" description="Polar residues" evidence="3">
    <location>
        <begin position="174"/>
        <end position="187"/>
    </location>
</feature>
<feature type="compositionally biased region" description="Basic and acidic residues" evidence="3">
    <location>
        <begin position="700"/>
        <end position="709"/>
    </location>
</feature>
<dbReference type="Proteomes" id="UP000310158">
    <property type="component" value="Unassembled WGS sequence"/>
</dbReference>
<dbReference type="Pfam" id="PF06657">
    <property type="entry name" value="Cep57_MT_bd"/>
    <property type="match status" value="1"/>
</dbReference>
<reference evidence="6 7" key="1">
    <citation type="submission" date="2019-02" db="EMBL/GenBank/DDBJ databases">
        <title>Genome sequencing of the rare red list fungi Bondarzewia mesenterica.</title>
        <authorList>
            <person name="Buettner E."/>
            <person name="Kellner H."/>
        </authorList>
    </citation>
    <scope>NUCLEOTIDE SEQUENCE [LARGE SCALE GENOMIC DNA]</scope>
    <source>
        <strain evidence="6 7">DSM 108281</strain>
    </source>
</reference>
<feature type="domain" description="PPC89 centrosome localisation" evidence="5">
    <location>
        <begin position="512"/>
        <end position="583"/>
    </location>
</feature>
<feature type="compositionally biased region" description="Polar residues" evidence="3">
    <location>
        <begin position="740"/>
        <end position="751"/>
    </location>
</feature>
<dbReference type="OrthoDB" id="76453at2759"/>
<proteinExistence type="predicted"/>
<feature type="domain" description="Cep57 centrosome microtubule-binding" evidence="4">
    <location>
        <begin position="959"/>
        <end position="1030"/>
    </location>
</feature>
<dbReference type="AlphaFoldDB" id="A0A4S4LR16"/>
<feature type="compositionally biased region" description="Polar residues" evidence="3">
    <location>
        <begin position="635"/>
        <end position="646"/>
    </location>
</feature>